<keyword evidence="2" id="KW-1185">Reference proteome</keyword>
<name>A0ABX7QP00_9GAMM</name>
<dbReference type="RefSeq" id="WP_207353851.1">
    <property type="nucleotide sequence ID" value="NZ_CP071503.1"/>
</dbReference>
<proteinExistence type="predicted"/>
<dbReference type="EMBL" id="CP071503">
    <property type="protein sequence ID" value="QSX32610.1"/>
    <property type="molecule type" value="Genomic_DNA"/>
</dbReference>
<gene>
    <name evidence="1" type="ORF">JYB87_12710</name>
</gene>
<reference evidence="1 2" key="1">
    <citation type="submission" date="2021-03" db="EMBL/GenBank/DDBJ databases">
        <title>Novel species identification of genus Shewanella.</title>
        <authorList>
            <person name="Liu G."/>
            <person name="Zhang Q."/>
        </authorList>
    </citation>
    <scope>NUCLEOTIDE SEQUENCE [LARGE SCALE GENOMIC DNA]</scope>
    <source>
        <strain evidence="1 2">FJAT-51800</strain>
    </source>
</reference>
<protein>
    <submittedName>
        <fullName evidence="1">Uncharacterized protein</fullName>
    </submittedName>
</protein>
<accession>A0ABX7QP00</accession>
<sequence length="90" mass="9838">MAVKPLNSSQKALLRNLALAMAVATLEKDVLKPSIEAEGKTFKDGEFRRRYFKNMPQVAQAERALGKALRQAYTELAAAMKADNGGQNGE</sequence>
<evidence type="ECO:0000313" key="1">
    <source>
        <dbReference type="EMBL" id="QSX32610.1"/>
    </source>
</evidence>
<organism evidence="1 2">
    <name type="scientific">Shewanella avicenniae</name>
    <dbReference type="NCBI Taxonomy" id="2814294"/>
    <lineage>
        <taxon>Bacteria</taxon>
        <taxon>Pseudomonadati</taxon>
        <taxon>Pseudomonadota</taxon>
        <taxon>Gammaproteobacteria</taxon>
        <taxon>Alteromonadales</taxon>
        <taxon>Shewanellaceae</taxon>
        <taxon>Shewanella</taxon>
    </lineage>
</organism>
<evidence type="ECO:0000313" key="2">
    <source>
        <dbReference type="Proteomes" id="UP000662770"/>
    </source>
</evidence>
<dbReference type="Proteomes" id="UP000662770">
    <property type="component" value="Chromosome"/>
</dbReference>